<name>A0A011NP85_9PROT</name>
<dbReference type="AlphaFoldDB" id="A0A011NP85"/>
<reference evidence="1 2" key="1">
    <citation type="submission" date="2014-02" db="EMBL/GenBank/DDBJ databases">
        <title>Expanding our view of genomic diversity in Candidatus Accumulibacter clades.</title>
        <authorList>
            <person name="Skennerton C.T."/>
            <person name="Barr J.J."/>
            <person name="Slater F.R."/>
            <person name="Bond P.L."/>
            <person name="Tyson G.W."/>
        </authorList>
    </citation>
    <scope>NUCLEOTIDE SEQUENCE [LARGE SCALE GENOMIC DNA]</scope>
    <source>
        <strain evidence="2">BA-92</strain>
    </source>
</reference>
<sequence length="37" mass="4078">MLMLPSTEPAEKQNVYEAHSSTLIRGAPATRVVPRLL</sequence>
<comment type="caution">
    <text evidence="1">The sequence shown here is derived from an EMBL/GenBank/DDBJ whole genome shotgun (WGS) entry which is preliminary data.</text>
</comment>
<accession>A0A011NP85</accession>
<dbReference type="EMBL" id="JEMX01000116">
    <property type="protein sequence ID" value="EXI77116.1"/>
    <property type="molecule type" value="Genomic_DNA"/>
</dbReference>
<proteinExistence type="predicted"/>
<evidence type="ECO:0000313" key="1">
    <source>
        <dbReference type="EMBL" id="EXI77116.1"/>
    </source>
</evidence>
<protein>
    <submittedName>
        <fullName evidence="1">Uncharacterized protein</fullName>
    </submittedName>
</protein>
<dbReference type="Proteomes" id="UP000021816">
    <property type="component" value="Unassembled WGS sequence"/>
</dbReference>
<gene>
    <name evidence="1" type="ORF">AW10_04010</name>
</gene>
<dbReference type="STRING" id="1454003.AW10_04010"/>
<evidence type="ECO:0000313" key="2">
    <source>
        <dbReference type="Proteomes" id="UP000021816"/>
    </source>
</evidence>
<organism evidence="1 2">
    <name type="scientific">Candidatus Accumulibacter appositus</name>
    <dbReference type="NCBI Taxonomy" id="1454003"/>
    <lineage>
        <taxon>Bacteria</taxon>
        <taxon>Pseudomonadati</taxon>
        <taxon>Pseudomonadota</taxon>
        <taxon>Betaproteobacteria</taxon>
        <taxon>Candidatus Accumulibacter</taxon>
    </lineage>
</organism>